<organism evidence="1">
    <name type="scientific">Arundo donax</name>
    <name type="common">Giant reed</name>
    <name type="synonym">Donax arundinaceus</name>
    <dbReference type="NCBI Taxonomy" id="35708"/>
    <lineage>
        <taxon>Eukaryota</taxon>
        <taxon>Viridiplantae</taxon>
        <taxon>Streptophyta</taxon>
        <taxon>Embryophyta</taxon>
        <taxon>Tracheophyta</taxon>
        <taxon>Spermatophyta</taxon>
        <taxon>Magnoliopsida</taxon>
        <taxon>Liliopsida</taxon>
        <taxon>Poales</taxon>
        <taxon>Poaceae</taxon>
        <taxon>PACMAD clade</taxon>
        <taxon>Arundinoideae</taxon>
        <taxon>Arundineae</taxon>
        <taxon>Arundo</taxon>
    </lineage>
</organism>
<proteinExistence type="predicted"/>
<dbReference type="EMBL" id="GBRH01262358">
    <property type="protein sequence ID" value="JAD35537.1"/>
    <property type="molecule type" value="Transcribed_RNA"/>
</dbReference>
<protein>
    <submittedName>
        <fullName evidence="1">Uncharacterized protein</fullName>
    </submittedName>
</protein>
<accession>A0A0A8ZL20</accession>
<name>A0A0A8ZL20_ARUDO</name>
<reference evidence="1" key="1">
    <citation type="submission" date="2014-09" db="EMBL/GenBank/DDBJ databases">
        <authorList>
            <person name="Magalhaes I.L.F."/>
            <person name="Oliveira U."/>
            <person name="Santos F.R."/>
            <person name="Vidigal T.H.D.A."/>
            <person name="Brescovit A.D."/>
            <person name="Santos A.J."/>
        </authorList>
    </citation>
    <scope>NUCLEOTIDE SEQUENCE</scope>
    <source>
        <tissue evidence="1">Shoot tissue taken approximately 20 cm above the soil surface</tissue>
    </source>
</reference>
<dbReference type="AlphaFoldDB" id="A0A0A8ZL20"/>
<evidence type="ECO:0000313" key="1">
    <source>
        <dbReference type="EMBL" id="JAD35537.1"/>
    </source>
</evidence>
<reference evidence="1" key="2">
    <citation type="journal article" date="2015" name="Data Brief">
        <title>Shoot transcriptome of the giant reed, Arundo donax.</title>
        <authorList>
            <person name="Barrero R.A."/>
            <person name="Guerrero F.D."/>
            <person name="Moolhuijzen P."/>
            <person name="Goolsby J.A."/>
            <person name="Tidwell J."/>
            <person name="Bellgard S.E."/>
            <person name="Bellgard M.I."/>
        </authorList>
    </citation>
    <scope>NUCLEOTIDE SEQUENCE</scope>
    <source>
        <tissue evidence="1">Shoot tissue taken approximately 20 cm above the soil surface</tissue>
    </source>
</reference>
<sequence length="29" mass="3304">MAPSLPSRSSMVKCALWKGSSLLRLKHYR</sequence>